<evidence type="ECO:0000313" key="3">
    <source>
        <dbReference type="Proteomes" id="UP001497383"/>
    </source>
</evidence>
<feature type="region of interest" description="Disordered" evidence="1">
    <location>
        <begin position="1"/>
        <end position="75"/>
    </location>
</feature>
<protein>
    <recommendedName>
        <fullName evidence="4">DNA/RNA-binding protein Alba-like domain-containing protein</fullName>
    </recommendedName>
</protein>
<dbReference type="GeneID" id="92206906"/>
<evidence type="ECO:0000313" key="2">
    <source>
        <dbReference type="EMBL" id="CAK9437332.1"/>
    </source>
</evidence>
<evidence type="ECO:0008006" key="4">
    <source>
        <dbReference type="Google" id="ProtNLM"/>
    </source>
</evidence>
<keyword evidence="3" id="KW-1185">Reference proteome</keyword>
<dbReference type="EMBL" id="OZ022406">
    <property type="protein sequence ID" value="CAK9437332.1"/>
    <property type="molecule type" value="Genomic_DNA"/>
</dbReference>
<accession>A0ABP0ZKR6</accession>
<gene>
    <name evidence="2" type="ORF">LODBEIA_P17100</name>
</gene>
<evidence type="ECO:0000256" key="1">
    <source>
        <dbReference type="SAM" id="MobiDB-lite"/>
    </source>
</evidence>
<dbReference type="RefSeq" id="XP_066828648.1">
    <property type="nucleotide sequence ID" value="XM_066971629.1"/>
</dbReference>
<feature type="compositionally biased region" description="Polar residues" evidence="1">
    <location>
        <begin position="47"/>
        <end position="63"/>
    </location>
</feature>
<proteinExistence type="predicted"/>
<organism evidence="2 3">
    <name type="scientific">Lodderomyces beijingensis</name>
    <dbReference type="NCBI Taxonomy" id="1775926"/>
    <lineage>
        <taxon>Eukaryota</taxon>
        <taxon>Fungi</taxon>
        <taxon>Dikarya</taxon>
        <taxon>Ascomycota</taxon>
        <taxon>Saccharomycotina</taxon>
        <taxon>Pichiomycetes</taxon>
        <taxon>Debaryomycetaceae</taxon>
        <taxon>Candida/Lodderomyces clade</taxon>
        <taxon>Lodderomyces</taxon>
    </lineage>
</organism>
<reference evidence="2 3" key="1">
    <citation type="submission" date="2024-03" db="EMBL/GenBank/DDBJ databases">
        <authorList>
            <person name="Brejova B."/>
        </authorList>
    </citation>
    <scope>NUCLEOTIDE SEQUENCE [LARGE SCALE GENOMIC DNA]</scope>
    <source>
        <strain evidence="2 3">CBS 14171</strain>
    </source>
</reference>
<name>A0ABP0ZKR6_9ASCO</name>
<feature type="compositionally biased region" description="Low complexity" evidence="1">
    <location>
        <begin position="23"/>
        <end position="46"/>
    </location>
</feature>
<dbReference type="Proteomes" id="UP001497383">
    <property type="component" value="Chromosome 2"/>
</dbReference>
<sequence length="299" mass="32936">MPRIDPRRNRKQNKPYDRPHALPPSSAASTSTASPPPSSSSSTSSSYIPHQTQVSIQLSNDQPQPTPPQSSVKEPKVISHLAKLESKQRISANPQAKTQITLILSTSEAHMIHRKNVEAQLRESFLVDDVTISPQKPGAVDRLVTIYGAHVNIAKAAAYIAYVLNADINNVHGEAFTLKSSNYKLHMLMTRHVEMVQGVRYVDKCQNWEYELNSGVHDVFVQGDLGALYNFVCVSLDRGWNCDSSDIAIGACFGIHLDPALKSSSGENVEIQKRASRGLMSYLYSQSKHRDEAIGTSAK</sequence>